<comment type="caution">
    <text evidence="2">The sequence shown here is derived from an EMBL/GenBank/DDBJ whole genome shotgun (WGS) entry which is preliminary data.</text>
</comment>
<accession>A0AA39XQZ1</accession>
<dbReference type="EMBL" id="JAULSV010000007">
    <property type="protein sequence ID" value="KAK0638499.1"/>
    <property type="molecule type" value="Genomic_DNA"/>
</dbReference>
<reference evidence="2" key="1">
    <citation type="submission" date="2023-06" db="EMBL/GenBank/DDBJ databases">
        <title>Genome-scale phylogeny and comparative genomics of the fungal order Sordariales.</title>
        <authorList>
            <consortium name="Lawrence Berkeley National Laboratory"/>
            <person name="Hensen N."/>
            <person name="Bonometti L."/>
            <person name="Westerberg I."/>
            <person name="Brannstrom I.O."/>
            <person name="Guillou S."/>
            <person name="Cros-Aarteil S."/>
            <person name="Calhoun S."/>
            <person name="Haridas S."/>
            <person name="Kuo A."/>
            <person name="Mondo S."/>
            <person name="Pangilinan J."/>
            <person name="Riley R."/>
            <person name="Labutti K."/>
            <person name="Andreopoulos B."/>
            <person name="Lipzen A."/>
            <person name="Chen C."/>
            <person name="Yanf M."/>
            <person name="Daum C."/>
            <person name="Ng V."/>
            <person name="Clum A."/>
            <person name="Steindorff A."/>
            <person name="Ohm R."/>
            <person name="Martin F."/>
            <person name="Silar P."/>
            <person name="Natvig D."/>
            <person name="Lalanne C."/>
            <person name="Gautier V."/>
            <person name="Ament-Velasquez S.L."/>
            <person name="Kruys A."/>
            <person name="Hutchinson M.I."/>
            <person name="Powell A.J."/>
            <person name="Barry K."/>
            <person name="Miller A.N."/>
            <person name="Grigoriev I.V."/>
            <person name="Debuchy R."/>
            <person name="Gladieux P."/>
            <person name="Thoren M.H."/>
            <person name="Johannesson H."/>
        </authorList>
    </citation>
    <scope>NUCLEOTIDE SEQUENCE</scope>
    <source>
        <strain evidence="2">SMH2532-1</strain>
    </source>
</reference>
<gene>
    <name evidence="2" type="ORF">B0T16DRAFT_421268</name>
</gene>
<feature type="region of interest" description="Disordered" evidence="1">
    <location>
        <begin position="59"/>
        <end position="118"/>
    </location>
</feature>
<dbReference type="Proteomes" id="UP001174936">
    <property type="component" value="Unassembled WGS sequence"/>
</dbReference>
<feature type="compositionally biased region" description="Basic and acidic residues" evidence="1">
    <location>
        <begin position="100"/>
        <end position="118"/>
    </location>
</feature>
<name>A0AA39XQZ1_9PEZI</name>
<protein>
    <submittedName>
        <fullName evidence="2">Uncharacterized protein</fullName>
    </submittedName>
</protein>
<sequence length="118" mass="13114">MKFSKLFSLDFCAFLTNAKTFSGALFTNAFLTKIARFLPQDGQRFEAAAARFKAAAAASLGRGPRENSVHPQVPSRHHTAARRNPGLDPPGRAHYPSRAHRIDRQEAARGFRNGIERH</sequence>
<organism evidence="2 3">
    <name type="scientific">Cercophora newfieldiana</name>
    <dbReference type="NCBI Taxonomy" id="92897"/>
    <lineage>
        <taxon>Eukaryota</taxon>
        <taxon>Fungi</taxon>
        <taxon>Dikarya</taxon>
        <taxon>Ascomycota</taxon>
        <taxon>Pezizomycotina</taxon>
        <taxon>Sordariomycetes</taxon>
        <taxon>Sordariomycetidae</taxon>
        <taxon>Sordariales</taxon>
        <taxon>Lasiosphaeriaceae</taxon>
        <taxon>Cercophora</taxon>
    </lineage>
</organism>
<keyword evidence="3" id="KW-1185">Reference proteome</keyword>
<evidence type="ECO:0000256" key="1">
    <source>
        <dbReference type="SAM" id="MobiDB-lite"/>
    </source>
</evidence>
<proteinExistence type="predicted"/>
<evidence type="ECO:0000313" key="2">
    <source>
        <dbReference type="EMBL" id="KAK0638499.1"/>
    </source>
</evidence>
<evidence type="ECO:0000313" key="3">
    <source>
        <dbReference type="Proteomes" id="UP001174936"/>
    </source>
</evidence>
<dbReference type="AlphaFoldDB" id="A0AA39XQZ1"/>